<feature type="domain" description="TipAS antibiotic-recognition" evidence="1">
    <location>
        <begin position="1"/>
        <end position="81"/>
    </location>
</feature>
<dbReference type="InterPro" id="IPR012925">
    <property type="entry name" value="TipAS_dom"/>
</dbReference>
<organism evidence="2 3">
    <name type="scientific">Micromonospora mirobrigensis</name>
    <dbReference type="NCBI Taxonomy" id="262898"/>
    <lineage>
        <taxon>Bacteria</taxon>
        <taxon>Bacillati</taxon>
        <taxon>Actinomycetota</taxon>
        <taxon>Actinomycetes</taxon>
        <taxon>Micromonosporales</taxon>
        <taxon>Micromonosporaceae</taxon>
        <taxon>Micromonospora</taxon>
    </lineage>
</organism>
<dbReference type="RefSeq" id="WP_091603217.1">
    <property type="nucleotide sequence ID" value="NZ_FMCX01000001.1"/>
</dbReference>
<dbReference type="Proteomes" id="UP000199504">
    <property type="component" value="Unassembled WGS sequence"/>
</dbReference>
<keyword evidence="3" id="KW-1185">Reference proteome</keyword>
<evidence type="ECO:0000313" key="2">
    <source>
        <dbReference type="EMBL" id="SCE80569.1"/>
    </source>
</evidence>
<accession>A0A1C4V9Z4</accession>
<gene>
    <name evidence="2" type="ORF">GA0070564_1011052</name>
</gene>
<protein>
    <submittedName>
        <fullName evidence="2">TipAS antibiotic-recognition domain-containing protein</fullName>
    </submittedName>
</protein>
<dbReference type="OrthoDB" id="9809391at2"/>
<name>A0A1C4V9Z4_9ACTN</name>
<evidence type="ECO:0000313" key="3">
    <source>
        <dbReference type="Proteomes" id="UP000199504"/>
    </source>
</evidence>
<evidence type="ECO:0000259" key="1">
    <source>
        <dbReference type="Pfam" id="PF07739"/>
    </source>
</evidence>
<sequence>MQDEWPELIAKVRAEQEAGTDPADPRVRALARRWMELLAAFHGGDPGLRDSLYRMQAENSVEISQRYAGPSPELIAYVKAANAAG</sequence>
<dbReference type="EMBL" id="FMCX01000001">
    <property type="protein sequence ID" value="SCE80569.1"/>
    <property type="molecule type" value="Genomic_DNA"/>
</dbReference>
<dbReference type="AlphaFoldDB" id="A0A1C4V9Z4"/>
<dbReference type="STRING" id="262898.GA0070564_1011052"/>
<dbReference type="Pfam" id="PF07739">
    <property type="entry name" value="TipAS"/>
    <property type="match status" value="1"/>
</dbReference>
<proteinExistence type="predicted"/>
<reference evidence="3" key="1">
    <citation type="submission" date="2016-06" db="EMBL/GenBank/DDBJ databases">
        <authorList>
            <person name="Varghese N."/>
            <person name="Submissions Spin"/>
        </authorList>
    </citation>
    <scope>NUCLEOTIDE SEQUENCE [LARGE SCALE GENOMIC DNA]</scope>
    <source>
        <strain evidence="3">DSM 44830</strain>
    </source>
</reference>